<dbReference type="EMBL" id="PXXO01000008">
    <property type="protein sequence ID" value="PSJ04960.1"/>
    <property type="molecule type" value="Genomic_DNA"/>
</dbReference>
<dbReference type="RefSeq" id="WP_106632225.1">
    <property type="nucleotide sequence ID" value="NZ_PXXO01000008.1"/>
</dbReference>
<dbReference type="InterPro" id="IPR030805">
    <property type="entry name" value="Oxidorec-SedlD_fusion"/>
</dbReference>
<name>A0A2P7MUN1_9CYAN</name>
<keyword evidence="2" id="KW-0547">Nucleotide-binding</keyword>
<dbReference type="Pfam" id="PF00586">
    <property type="entry name" value="AIRS"/>
    <property type="match status" value="1"/>
</dbReference>
<keyword evidence="4" id="KW-0067">ATP-binding</keyword>
<feature type="domain" description="PurM-like C-terminal" evidence="7">
    <location>
        <begin position="518"/>
        <end position="691"/>
    </location>
</feature>
<accession>A0A2P7MUN1</accession>
<dbReference type="SUPFAM" id="SSF55326">
    <property type="entry name" value="PurM N-terminal domain-like"/>
    <property type="match status" value="1"/>
</dbReference>
<sequence length="693" mass="71945">MAAEARLVLAGGGHSHALVLRMWAMDRQRPAAWITLVSRHSTALYSGMVPGLVAGLYEPAACAIDLRRLCLLAGVTFVQAEITAIDPEGRELALAGRPNLRWDWLSLDVGAETGVANHAAMAVKPLEPFLLWCSQPKSGSVRIQGGGAAAVEVALALRARGQQPRLQLRGSQLNLGSKAANKLGEQLLESAGIAIEANCPDDAAADLACTGSRAPRWLTASGLACNSEGRLLTEASLQVWRQPRLFASGDCGVIASRPRPASGVWAVRCAQTLVHNLKAVVAGRELRTWRPQRWALQLLGDGSNTRPQAVAFWGPWALGPSPLLWRWKQTVDRRFMAGFSELKAMGLDGGAAMACRGCAAKLAASPLQDALTRNGLGGGTPGSAEDAAVIAQAGDGSLLLQSVDGFPALVADAWLNARLTTLHACSDLWASGAQVESLQAVVTLPELATALQADLLSDTLAGIQSVLQPLGARLIGGHSLEARDSQSNPANPAGLSLVLSVNGRAPAGRHWGKGPLRSGDGLLLCRPIGTGVLFAAAMTGAAQPQWIDAALAQMQQCQASLVELLSRRGCRACTDVTGFGLLGHLGEMLAASPENCHVTLAAAAIPALPGALPLLSAGWASSLAPSNASALALLEERIQLQGQTDAAHQALLIDPQTCGPLLAAIPGDQLAAALSDLQQAGFGEAAVIGRVHT</sequence>
<dbReference type="Gene3D" id="3.90.650.10">
    <property type="entry name" value="PurM-like C-terminal domain"/>
    <property type="match status" value="1"/>
</dbReference>
<keyword evidence="3 8" id="KW-0418">Kinase</keyword>
<gene>
    <name evidence="8" type="primary">selD</name>
    <name evidence="8" type="ORF">C7K55_08040</name>
</gene>
<dbReference type="AlphaFoldDB" id="A0A2P7MUN1"/>
<dbReference type="OrthoDB" id="9772934at2"/>
<comment type="caution">
    <text evidence="8">The sequence shown here is derived from an EMBL/GenBank/DDBJ whole genome shotgun (WGS) entry which is preliminary data.</text>
</comment>
<dbReference type="NCBIfam" id="TIGR04369">
    <property type="entry name" value="fusion_not_SelD"/>
    <property type="match status" value="1"/>
</dbReference>
<dbReference type="InterPro" id="IPR016188">
    <property type="entry name" value="PurM-like_N"/>
</dbReference>
<dbReference type="SUPFAM" id="SSF51905">
    <property type="entry name" value="FAD/NAD(P)-binding domain"/>
    <property type="match status" value="1"/>
</dbReference>
<organism evidence="8 9">
    <name type="scientific">Cyanobium usitatum str. Tous</name>
    <dbReference type="NCBI Taxonomy" id="2116684"/>
    <lineage>
        <taxon>Bacteria</taxon>
        <taxon>Bacillati</taxon>
        <taxon>Cyanobacteriota</taxon>
        <taxon>Cyanophyceae</taxon>
        <taxon>Synechococcales</taxon>
        <taxon>Prochlorococcaceae</taxon>
        <taxon>Cyanobium</taxon>
    </lineage>
</organism>
<dbReference type="Gene3D" id="3.30.1330.10">
    <property type="entry name" value="PurM-like, N-terminal domain"/>
    <property type="match status" value="1"/>
</dbReference>
<dbReference type="PANTHER" id="PTHR10256">
    <property type="entry name" value="SELENIDE, WATER DIKINASE"/>
    <property type="match status" value="1"/>
</dbReference>
<dbReference type="SUPFAM" id="SSF56042">
    <property type="entry name" value="PurM C-terminal domain-like"/>
    <property type="match status" value="1"/>
</dbReference>
<dbReference type="InterPro" id="IPR004536">
    <property type="entry name" value="SPS/SelD"/>
</dbReference>
<dbReference type="GO" id="GO:0016260">
    <property type="term" value="P:selenocysteine biosynthetic process"/>
    <property type="evidence" value="ECO:0007669"/>
    <property type="project" value="TreeGrafter"/>
</dbReference>
<dbReference type="GO" id="GO:0005524">
    <property type="term" value="F:ATP binding"/>
    <property type="evidence" value="ECO:0007669"/>
    <property type="project" value="UniProtKB-KW"/>
</dbReference>
<evidence type="ECO:0000259" key="6">
    <source>
        <dbReference type="Pfam" id="PF00586"/>
    </source>
</evidence>
<evidence type="ECO:0000313" key="8">
    <source>
        <dbReference type="EMBL" id="PSJ04960.1"/>
    </source>
</evidence>
<evidence type="ECO:0000256" key="3">
    <source>
        <dbReference type="ARBA" id="ARBA00022777"/>
    </source>
</evidence>
<dbReference type="GO" id="GO:0004756">
    <property type="term" value="F:selenide, water dikinase activity"/>
    <property type="evidence" value="ECO:0007669"/>
    <property type="project" value="TreeGrafter"/>
</dbReference>
<dbReference type="Proteomes" id="UP000243002">
    <property type="component" value="Unassembled WGS sequence"/>
</dbReference>
<feature type="domain" description="PurM-like N-terminal" evidence="6">
    <location>
        <begin position="385"/>
        <end position="484"/>
    </location>
</feature>
<reference evidence="8 9" key="1">
    <citation type="journal article" date="2018" name="Environ. Microbiol.">
        <title>Ecological and genomic features of two widespread freshwater picocyanobacteria.</title>
        <authorList>
            <person name="Cabello-Yeves P.J."/>
            <person name="Picazo A."/>
            <person name="Camacho A."/>
            <person name="Callieri C."/>
            <person name="Rosselli R."/>
            <person name="Roda-Garcia J.J."/>
            <person name="Coutinho F.H."/>
            <person name="Rodriguez-Valera F."/>
        </authorList>
    </citation>
    <scope>NUCLEOTIDE SEQUENCE [LARGE SCALE GENOMIC DNA]</scope>
    <source>
        <strain evidence="8 9">Tous</strain>
    </source>
</reference>
<dbReference type="NCBIfam" id="TIGR00476">
    <property type="entry name" value="selD"/>
    <property type="match status" value="1"/>
</dbReference>
<keyword evidence="5" id="KW-0711">Selenium</keyword>
<evidence type="ECO:0000256" key="4">
    <source>
        <dbReference type="ARBA" id="ARBA00022840"/>
    </source>
</evidence>
<dbReference type="PANTHER" id="PTHR10256:SF0">
    <property type="entry name" value="INACTIVE SELENIDE, WATER DIKINASE-LIKE PROTEIN-RELATED"/>
    <property type="match status" value="1"/>
</dbReference>
<keyword evidence="1" id="KW-0808">Transferase</keyword>
<dbReference type="InterPro" id="IPR036676">
    <property type="entry name" value="PurM-like_C_sf"/>
</dbReference>
<dbReference type="Gene3D" id="3.50.50.100">
    <property type="match status" value="1"/>
</dbReference>
<keyword evidence="9" id="KW-1185">Reference proteome</keyword>
<protein>
    <submittedName>
        <fullName evidence="8">Selenide, water dikinase SelD</fullName>
    </submittedName>
</protein>
<proteinExistence type="predicted"/>
<evidence type="ECO:0000256" key="1">
    <source>
        <dbReference type="ARBA" id="ARBA00022679"/>
    </source>
</evidence>
<evidence type="ECO:0000256" key="5">
    <source>
        <dbReference type="ARBA" id="ARBA00023266"/>
    </source>
</evidence>
<dbReference type="InterPro" id="IPR036188">
    <property type="entry name" value="FAD/NAD-bd_sf"/>
</dbReference>
<evidence type="ECO:0000259" key="7">
    <source>
        <dbReference type="Pfam" id="PF02769"/>
    </source>
</evidence>
<dbReference type="InterPro" id="IPR036921">
    <property type="entry name" value="PurM-like_N_sf"/>
</dbReference>
<dbReference type="GO" id="GO:0005737">
    <property type="term" value="C:cytoplasm"/>
    <property type="evidence" value="ECO:0007669"/>
    <property type="project" value="TreeGrafter"/>
</dbReference>
<evidence type="ECO:0000313" key="9">
    <source>
        <dbReference type="Proteomes" id="UP000243002"/>
    </source>
</evidence>
<dbReference type="InterPro" id="IPR010918">
    <property type="entry name" value="PurM-like_C_dom"/>
</dbReference>
<dbReference type="Pfam" id="PF02769">
    <property type="entry name" value="AIRS_C"/>
    <property type="match status" value="1"/>
</dbReference>
<dbReference type="CDD" id="cd02195">
    <property type="entry name" value="SelD"/>
    <property type="match status" value="1"/>
</dbReference>
<evidence type="ECO:0000256" key="2">
    <source>
        <dbReference type="ARBA" id="ARBA00022741"/>
    </source>
</evidence>